<evidence type="ECO:0000256" key="8">
    <source>
        <dbReference type="RuleBase" id="RU368066"/>
    </source>
</evidence>
<organism evidence="10 11">
    <name type="scientific">Exophiala mesophila</name>
    <name type="common">Black yeast-like fungus</name>
    <dbReference type="NCBI Taxonomy" id="212818"/>
    <lineage>
        <taxon>Eukaryota</taxon>
        <taxon>Fungi</taxon>
        <taxon>Dikarya</taxon>
        <taxon>Ascomycota</taxon>
        <taxon>Pezizomycotina</taxon>
        <taxon>Eurotiomycetes</taxon>
        <taxon>Chaetothyriomycetidae</taxon>
        <taxon>Chaetothyriales</taxon>
        <taxon>Herpotrichiellaceae</taxon>
        <taxon>Exophiala</taxon>
    </lineage>
</organism>
<dbReference type="VEuPathDB" id="FungiDB:PV10_00982"/>
<feature type="transmembrane region" description="Helical" evidence="8">
    <location>
        <begin position="108"/>
        <end position="129"/>
    </location>
</feature>
<accession>A0A438N8S8</accession>
<dbReference type="OrthoDB" id="44736at2759"/>
<feature type="transmembrane region" description="Helical" evidence="8">
    <location>
        <begin position="212"/>
        <end position="232"/>
    </location>
</feature>
<feature type="transmembrane region" description="Helical" evidence="8">
    <location>
        <begin position="462"/>
        <end position="486"/>
    </location>
</feature>
<feature type="transmembrane region" description="Helical" evidence="8">
    <location>
        <begin position="498"/>
        <end position="515"/>
    </location>
</feature>
<feature type="transmembrane region" description="Helical" evidence="8">
    <location>
        <begin position="185"/>
        <end position="206"/>
    </location>
</feature>
<feature type="transmembrane region" description="Helical" evidence="8">
    <location>
        <begin position="157"/>
        <end position="178"/>
    </location>
</feature>
<evidence type="ECO:0000256" key="3">
    <source>
        <dbReference type="ARBA" id="ARBA00007168"/>
    </source>
</evidence>
<dbReference type="EMBL" id="NAJM01000014">
    <property type="protein sequence ID" value="RVX72155.1"/>
    <property type="molecule type" value="Genomic_DNA"/>
</dbReference>
<gene>
    <name evidence="10" type="ORF">B0A52_04753</name>
</gene>
<comment type="function">
    <text evidence="1 8">Probably involved in transport through the plasma membrane.</text>
</comment>
<dbReference type="GO" id="GO:0022857">
    <property type="term" value="F:transmembrane transporter activity"/>
    <property type="evidence" value="ECO:0007669"/>
    <property type="project" value="UniProtKB-UniRule"/>
</dbReference>
<feature type="transmembrane region" description="Helical" evidence="8">
    <location>
        <begin position="362"/>
        <end position="380"/>
    </location>
</feature>
<protein>
    <recommendedName>
        <fullName evidence="4 8">Protein PNS1</fullName>
    </recommendedName>
</protein>
<feature type="region of interest" description="Disordered" evidence="9">
    <location>
        <begin position="1"/>
        <end position="93"/>
    </location>
</feature>
<dbReference type="AlphaFoldDB" id="A0A438N8S8"/>
<reference evidence="10 11" key="1">
    <citation type="submission" date="2017-03" db="EMBL/GenBank/DDBJ databases">
        <title>Genomes of endolithic fungi from Antarctica.</title>
        <authorList>
            <person name="Coleine C."/>
            <person name="Masonjones S."/>
            <person name="Stajich J.E."/>
        </authorList>
    </citation>
    <scope>NUCLEOTIDE SEQUENCE [LARGE SCALE GENOMIC DNA]</scope>
    <source>
        <strain evidence="10 11">CCFEE 6314</strain>
    </source>
</reference>
<feature type="compositionally biased region" description="Polar residues" evidence="9">
    <location>
        <begin position="1"/>
        <end position="16"/>
    </location>
</feature>
<keyword evidence="6 8" id="KW-1133">Transmembrane helix</keyword>
<evidence type="ECO:0000256" key="1">
    <source>
        <dbReference type="ARBA" id="ARBA00002957"/>
    </source>
</evidence>
<evidence type="ECO:0000256" key="2">
    <source>
        <dbReference type="ARBA" id="ARBA00004651"/>
    </source>
</evidence>
<evidence type="ECO:0000256" key="4">
    <source>
        <dbReference type="ARBA" id="ARBA00015388"/>
    </source>
</evidence>
<dbReference type="Proteomes" id="UP000288859">
    <property type="component" value="Unassembled WGS sequence"/>
</dbReference>
<proteinExistence type="inferred from homology"/>
<evidence type="ECO:0000313" key="11">
    <source>
        <dbReference type="Proteomes" id="UP000288859"/>
    </source>
</evidence>
<comment type="subcellular location">
    <subcellularLocation>
        <location evidence="2 8">Cell membrane</location>
        <topology evidence="2 8">Multi-pass membrane protein</topology>
    </subcellularLocation>
</comment>
<dbReference type="GO" id="GO:0005886">
    <property type="term" value="C:plasma membrane"/>
    <property type="evidence" value="ECO:0007669"/>
    <property type="project" value="UniProtKB-SubCell"/>
</dbReference>
<dbReference type="InterPro" id="IPR007603">
    <property type="entry name" value="Choline_transptr-like"/>
</dbReference>
<keyword evidence="7 8" id="KW-0472">Membrane</keyword>
<evidence type="ECO:0000256" key="7">
    <source>
        <dbReference type="ARBA" id="ARBA00023136"/>
    </source>
</evidence>
<comment type="caution">
    <text evidence="10">The sequence shown here is derived from an EMBL/GenBank/DDBJ whole genome shotgun (WGS) entry which is preliminary data.</text>
</comment>
<dbReference type="Pfam" id="PF04515">
    <property type="entry name" value="Choline_transpo"/>
    <property type="match status" value="1"/>
</dbReference>
<evidence type="ECO:0000313" key="10">
    <source>
        <dbReference type="EMBL" id="RVX72155.1"/>
    </source>
</evidence>
<feature type="transmembrane region" description="Helical" evidence="8">
    <location>
        <begin position="253"/>
        <end position="284"/>
    </location>
</feature>
<dbReference type="PANTHER" id="PTHR12385">
    <property type="entry name" value="CHOLINE TRANSPORTER-LIKE (SLC FAMILY 44)"/>
    <property type="match status" value="1"/>
</dbReference>
<comment type="similarity">
    <text evidence="3 8">Belongs to the CTL (choline transporter-like) family.</text>
</comment>
<feature type="compositionally biased region" description="Low complexity" evidence="9">
    <location>
        <begin position="40"/>
        <end position="66"/>
    </location>
</feature>
<name>A0A438N8S8_EXOME</name>
<dbReference type="PANTHER" id="PTHR12385:SF4">
    <property type="entry name" value="PROTEIN PNS1"/>
    <property type="match status" value="1"/>
</dbReference>
<keyword evidence="5 8" id="KW-0812">Transmembrane</keyword>
<feature type="transmembrane region" description="Helical" evidence="8">
    <location>
        <begin position="400"/>
        <end position="419"/>
    </location>
</feature>
<sequence length="564" mass="62567">MAYQGQASGYYNNQGMGNAPYQQLGGQHYPQQYPPPQGPPQGYQQPYQPSYQQQPPQQSYPLQDVPPQQPDPKYNQHPPDYGQYTPPQEGKETFQETFKIQKPKYNDIWAGLLYIAVFCGFVAVSGISLQRYSRYHSFNGGGIYGSSNDFSLDTNTIILFVFVLAVGFVVSWAYFLAARAFTKQFVWLTGILNCVLAVGTAAYYLYLRLWGAGIVFAIFAIFAILAFISWIPRIPMTVVMLQQTMDVARMPKIHVFFISLMGGIISLAFGAWFSVTLVAVYTAYMPSDSTSNPNPSCASGGCSSGRVIGLVVFVTFAGYWITEFTKAVIHTTVAGQYGAWYFCAGKPGGIPSGSAAGAFRRATTYSFGSLSFGSLIIALINMLRQACSIAQQSEAADGNMIGMIMYCVLGCIISMLQWLVEFFNRYAYCHIALYGKAYIAAAKDTWKMMKDRGWDALAQDCLVGPVVSMGGLFVAYLCALLSYLYLEYTKPAYNEGRTFTPVIMAFSFLIGMQICKTFTMPITSGTETIFVALAWDPQVAITDHPEFWDRLVHVYPRVQQMINA</sequence>
<feature type="compositionally biased region" description="Low complexity" evidence="9">
    <location>
        <begin position="20"/>
        <end position="31"/>
    </location>
</feature>
<evidence type="ECO:0000256" key="5">
    <source>
        <dbReference type="ARBA" id="ARBA00022692"/>
    </source>
</evidence>
<evidence type="ECO:0000256" key="6">
    <source>
        <dbReference type="ARBA" id="ARBA00022989"/>
    </source>
</evidence>
<evidence type="ECO:0000256" key="9">
    <source>
        <dbReference type="SAM" id="MobiDB-lite"/>
    </source>
</evidence>